<keyword evidence="2" id="KW-0812">Transmembrane</keyword>
<feature type="compositionally biased region" description="Low complexity" evidence="1">
    <location>
        <begin position="532"/>
        <end position="541"/>
    </location>
</feature>
<evidence type="ECO:0000313" key="3">
    <source>
        <dbReference type="EMBL" id="QDU65989.1"/>
    </source>
</evidence>
<feature type="transmembrane region" description="Helical" evidence="2">
    <location>
        <begin position="354"/>
        <end position="373"/>
    </location>
</feature>
<feature type="region of interest" description="Disordered" evidence="1">
    <location>
        <begin position="405"/>
        <end position="435"/>
    </location>
</feature>
<gene>
    <name evidence="3" type="ORF">Pla133_10550</name>
</gene>
<dbReference type="SUPFAM" id="SSF82171">
    <property type="entry name" value="DPP6 N-terminal domain-like"/>
    <property type="match status" value="1"/>
</dbReference>
<feature type="region of interest" description="Disordered" evidence="1">
    <location>
        <begin position="463"/>
        <end position="487"/>
    </location>
</feature>
<dbReference type="Gene3D" id="1.50.10.20">
    <property type="match status" value="1"/>
</dbReference>
<dbReference type="EMBL" id="CP036287">
    <property type="protein sequence ID" value="QDU65989.1"/>
    <property type="molecule type" value="Genomic_DNA"/>
</dbReference>
<feature type="region of interest" description="Disordered" evidence="1">
    <location>
        <begin position="532"/>
        <end position="565"/>
    </location>
</feature>
<dbReference type="AlphaFoldDB" id="A0A518BG89"/>
<dbReference type="KEGG" id="pbap:Pla133_10550"/>
<dbReference type="InterPro" id="IPR008930">
    <property type="entry name" value="Terpenoid_cyclase/PrenylTrfase"/>
</dbReference>
<organism evidence="3 4">
    <name type="scientific">Engelhardtia mirabilis</name>
    <dbReference type="NCBI Taxonomy" id="2528011"/>
    <lineage>
        <taxon>Bacteria</taxon>
        <taxon>Pseudomonadati</taxon>
        <taxon>Planctomycetota</taxon>
        <taxon>Planctomycetia</taxon>
        <taxon>Planctomycetia incertae sedis</taxon>
        <taxon>Engelhardtia</taxon>
    </lineage>
</organism>
<reference evidence="3 4" key="1">
    <citation type="submission" date="2019-02" db="EMBL/GenBank/DDBJ databases">
        <title>Deep-cultivation of Planctomycetes and their phenomic and genomic characterization uncovers novel biology.</title>
        <authorList>
            <person name="Wiegand S."/>
            <person name="Jogler M."/>
            <person name="Boedeker C."/>
            <person name="Pinto D."/>
            <person name="Vollmers J."/>
            <person name="Rivas-Marin E."/>
            <person name="Kohn T."/>
            <person name="Peeters S.H."/>
            <person name="Heuer A."/>
            <person name="Rast P."/>
            <person name="Oberbeckmann S."/>
            <person name="Bunk B."/>
            <person name="Jeske O."/>
            <person name="Meyerdierks A."/>
            <person name="Storesund J.E."/>
            <person name="Kallscheuer N."/>
            <person name="Luecker S."/>
            <person name="Lage O.M."/>
            <person name="Pohl T."/>
            <person name="Merkel B.J."/>
            <person name="Hornburger P."/>
            <person name="Mueller R.-W."/>
            <person name="Bruemmer F."/>
            <person name="Labrenz M."/>
            <person name="Spormann A.M."/>
            <person name="Op den Camp H."/>
            <person name="Overmann J."/>
            <person name="Amann R."/>
            <person name="Jetten M.S.M."/>
            <person name="Mascher T."/>
            <person name="Medema M.H."/>
            <person name="Devos D.P."/>
            <person name="Kaster A.-K."/>
            <person name="Ovreas L."/>
            <person name="Rohde M."/>
            <person name="Galperin M.Y."/>
            <person name="Jogler C."/>
        </authorList>
    </citation>
    <scope>NUCLEOTIDE SEQUENCE [LARGE SCALE GENOMIC DNA]</scope>
    <source>
        <strain evidence="3 4">Pla133</strain>
    </source>
</reference>
<evidence type="ECO:0000313" key="4">
    <source>
        <dbReference type="Proteomes" id="UP000316921"/>
    </source>
</evidence>
<dbReference type="RefSeq" id="WP_145063131.1">
    <property type="nucleotide sequence ID" value="NZ_CP036287.1"/>
</dbReference>
<evidence type="ECO:0000256" key="1">
    <source>
        <dbReference type="SAM" id="MobiDB-lite"/>
    </source>
</evidence>
<sequence length="1227" mass="130376">METQRNRHLGKDVVVVLALVGVGFLLAWVRFRPYLGTEGQYTDGIASYDVTEVGSVRYAIWEAPESLGAEVATADDEGRATVTPDGRQLVFAVGQRGQGADLWTCDLIDGVPHGARPLRALNTPSDELAPCFGPGGLYFASDRPGTHGGLDLWRAPFDGFDFGEPELLGGDLASAADDTDPAPLPGGGLAFASNRDGGRLEQFDLFLARPNPSEPGAFLVEPLAPLNTGFDEREPAVAGDGRVLFFASDREGGQGSFDLYRSGLDLDGWSTPQALENLNGPGADRAPAPSVDGFTLVYSSEFEGSGADLMRATSRELFRREGDPVGLKELLLLVLLLLLALLAWGAKRWRGLDVVYRCFLISLLLHLLLLWWFREVYPESKELELAAREDGVKVRLVTRSDGAREGNAERAGELAVERSRAEAAGEPQRAAAETSALAAAAPSAASLSRRAAELGAEPVRVAAEAERQAQSTADRAQVAAPREEFSQRSGAAEALALAASEGPAAQRVEPAAPSGEAILAGLAAAAAVPSARPSSAAIARPRGADLGAAPERRSAEAERVQDGRPAPEVAVASLEETFVRRADAGSGEVALEASSQVASASRGAVAAPARREVAEPGGFASPLPGFQASAELAGGGDDGATSMRAAIDVQRSDSASQDVTVALPDDASELVPRATGGGEAAPELVAMSFESARREVDSGPSRSATIGDDLSPLVSATASPARAARLDAPAAIPIPRRGLPDLPARHSQSTEVAVAVAAPDDGGRPDTGVAAAVEASAPASAGSSAALALVPTNRVAERAGTLELPRRRGSDLDLPSTAPTGPRLPDLGGLAAADTDAPRRRWEHTPYASRSGAAKVRALDLLGGSQETEAAVASGLAYLARIQARGGWWGSEDDYDRKYHHVVIGKTGLCLLAFLGAEHTADSASEHSDVVRRGIDFLLGVQDERSGHFGDCTSYGHGIATYALAEAYAMTGEERLRRPLERAVAHIVAEQNRRDDDRLRGGWSYYYPDGSTFDRWPRVSISVWQIMALESARFGGIEVDDEVLDLAKGFVERAWDSERGAYRYSHDPSRLRQTYAILPGSTPAALFALSLFDEDISSREYREAREFISEKAPRGYRHTGTDDFVYRARGNLYFWYYGSLALLRAGGDDWRRWNEAMKETLLPSQNPDGSWEPISSYADYAGDDSRDKSYSTAMCVLTLEVYYRYFTPLLSQGEGPGAAPPAGSRGR</sequence>
<feature type="compositionally biased region" description="Low complexity" evidence="1">
    <location>
        <begin position="821"/>
        <end position="835"/>
    </location>
</feature>
<dbReference type="Proteomes" id="UP000316921">
    <property type="component" value="Chromosome"/>
</dbReference>
<feature type="region of interest" description="Disordered" evidence="1">
    <location>
        <begin position="800"/>
        <end position="838"/>
    </location>
</feature>
<evidence type="ECO:0000256" key="2">
    <source>
        <dbReference type="SAM" id="Phobius"/>
    </source>
</evidence>
<keyword evidence="4" id="KW-1185">Reference proteome</keyword>
<dbReference type="Pfam" id="PF07676">
    <property type="entry name" value="PD40"/>
    <property type="match status" value="3"/>
</dbReference>
<dbReference type="InterPro" id="IPR011042">
    <property type="entry name" value="6-blade_b-propeller_TolB-like"/>
</dbReference>
<keyword evidence="2" id="KW-1133">Transmembrane helix</keyword>
<accession>A0A518BG89</accession>
<dbReference type="SUPFAM" id="SSF48239">
    <property type="entry name" value="Terpenoid cyclases/Protein prenyltransferases"/>
    <property type="match status" value="1"/>
</dbReference>
<feature type="transmembrane region" description="Helical" evidence="2">
    <location>
        <begin position="330"/>
        <end position="347"/>
    </location>
</feature>
<dbReference type="CDD" id="cd00688">
    <property type="entry name" value="ISOPREN_C2_like"/>
    <property type="match status" value="1"/>
</dbReference>
<feature type="compositionally biased region" description="Basic and acidic residues" evidence="1">
    <location>
        <begin position="405"/>
        <end position="423"/>
    </location>
</feature>
<proteinExistence type="predicted"/>
<keyword evidence="2" id="KW-0472">Membrane</keyword>
<feature type="compositionally biased region" description="Low complexity" evidence="1">
    <location>
        <begin position="424"/>
        <end position="435"/>
    </location>
</feature>
<dbReference type="InterPro" id="IPR011659">
    <property type="entry name" value="WD40"/>
</dbReference>
<feature type="transmembrane region" description="Helical" evidence="2">
    <location>
        <begin position="12"/>
        <end position="31"/>
    </location>
</feature>
<protein>
    <submittedName>
        <fullName evidence="3">WD40-like Beta Propeller Repeat protein</fullName>
    </submittedName>
</protein>
<feature type="compositionally biased region" description="Basic and acidic residues" evidence="1">
    <location>
        <begin position="550"/>
        <end position="562"/>
    </location>
</feature>
<dbReference type="Gene3D" id="2.120.10.30">
    <property type="entry name" value="TolB, C-terminal domain"/>
    <property type="match status" value="2"/>
</dbReference>
<name>A0A518BG89_9BACT</name>